<reference evidence="2" key="2">
    <citation type="submission" date="2019-12" db="EMBL/GenBank/DDBJ databases">
        <authorList>
            <person name="Hoang T.H.H."/>
            <person name="Okutani A."/>
        </authorList>
    </citation>
    <scope>NUCLEOTIDE SEQUENCE</scope>
    <source>
        <strain evidence="1">HG</strain>
        <strain evidence="4">LaLC</strain>
        <strain evidence="3">LamDB</strain>
        <strain evidence="2">QuyetLC</strain>
    </source>
</reference>
<evidence type="ECO:0000313" key="2">
    <source>
        <dbReference type="EMBL" id="GEU16178.1"/>
    </source>
</evidence>
<protein>
    <submittedName>
        <fullName evidence="2">Uncharacterized protein</fullName>
    </submittedName>
</protein>
<sequence>MDYIGILKSDILYPKYILNLKLKIRHTLIIVRYIFRKMLRKYIIDFLLRVCK</sequence>
<dbReference type="AlphaFoldDB" id="A0A640MV52"/>
<proteinExistence type="predicted"/>
<comment type="caution">
    <text evidence="2">The sequence shown here is derived from an EMBL/GenBank/DDBJ whole genome shotgun (WGS) entry which is preliminary data.</text>
</comment>
<organism evidence="2">
    <name type="scientific">Bacillus anthracis</name>
    <name type="common">anthrax bacterium</name>
    <dbReference type="NCBI Taxonomy" id="1392"/>
    <lineage>
        <taxon>Bacteria</taxon>
        <taxon>Bacillati</taxon>
        <taxon>Bacillota</taxon>
        <taxon>Bacilli</taxon>
        <taxon>Bacillales</taxon>
        <taxon>Bacillaceae</taxon>
        <taxon>Bacillus</taxon>
        <taxon>Bacillus cereus group</taxon>
    </lineage>
</organism>
<evidence type="ECO:0000313" key="4">
    <source>
        <dbReference type="EMBL" id="GEU24186.1"/>
    </source>
</evidence>
<accession>A0A640MV52</accession>
<dbReference type="EMBL" id="BLEX01000003">
    <property type="protein sequence ID" value="GEU21904.1"/>
    <property type="molecule type" value="Genomic_DNA"/>
</dbReference>
<evidence type="ECO:0000313" key="1">
    <source>
        <dbReference type="EMBL" id="GEU06089.1"/>
    </source>
</evidence>
<name>A0A640MV52_BACAN</name>
<dbReference type="EMBL" id="BLEV01000002">
    <property type="protein sequence ID" value="GEU06089.1"/>
    <property type="molecule type" value="Genomic_DNA"/>
</dbReference>
<reference evidence="2" key="1">
    <citation type="submission" date="2019-12" db="EMBL/GenBank/DDBJ databases">
        <title>Epidemiological and comparative genomic analysis of Bacillus anthracis isolated from northern Vietnam.</title>
        <authorList>
            <person name="Hoang T.T.H."/>
            <person name="Dang D.A."/>
            <person name="Pham M.H."/>
            <person name="Luong M.H."/>
            <person name="Tran N.D."/>
            <person name="Nguyen T.H."/>
            <person name="Nguyen T.T."/>
            <person name="Inoue S."/>
            <person name="Morikawa S."/>
            <person name="Okutani A."/>
        </authorList>
    </citation>
    <scope>NUCLEOTIDE SEQUENCE</scope>
    <source>
        <strain evidence="1">HG</strain>
        <strain evidence="4">LaLC</strain>
        <strain evidence="3">LamDB</strain>
        <strain evidence="2">QuyetLC</strain>
    </source>
</reference>
<gene>
    <name evidence="1" type="ORF">HG1_15740</name>
    <name evidence="4" type="ORF">LaLC_46370</name>
    <name evidence="3" type="ORF">LamDB_20160</name>
    <name evidence="2" type="ORF">QuyetLC_50900</name>
</gene>
<dbReference type="EMBL" id="BLEW01000012">
    <property type="protein sequence ID" value="GEU24186.1"/>
    <property type="molecule type" value="Genomic_DNA"/>
</dbReference>
<dbReference type="EMBL" id="BLEY01000085">
    <property type="protein sequence ID" value="GEU16178.1"/>
    <property type="molecule type" value="Genomic_DNA"/>
</dbReference>
<evidence type="ECO:0000313" key="3">
    <source>
        <dbReference type="EMBL" id="GEU21904.1"/>
    </source>
</evidence>